<dbReference type="InterPro" id="IPR010985">
    <property type="entry name" value="Ribbon_hlx_hlx"/>
</dbReference>
<dbReference type="SUPFAM" id="SSF47598">
    <property type="entry name" value="Ribbon-helix-helix"/>
    <property type="match status" value="1"/>
</dbReference>
<dbReference type="RefSeq" id="WP_192818477.1">
    <property type="nucleotide sequence ID" value="NZ_CP062310.1"/>
</dbReference>
<dbReference type="PANTHER" id="PTHR36215">
    <property type="entry name" value="BLL4998 PROTEIN"/>
    <property type="match status" value="1"/>
</dbReference>
<dbReference type="Gene3D" id="1.10.1220.10">
    <property type="entry name" value="Met repressor-like"/>
    <property type="match status" value="1"/>
</dbReference>
<sequence>MSSKNNLPSSYYITNRGDYTSVTKVISVKLPVGLIDALDQLIEKGYFQNRSDAIREAIRKLLSNYREMDTARFDRGLHLGIR</sequence>
<dbReference type="AlphaFoldDB" id="A0A7L9FIB4"/>
<protein>
    <submittedName>
        <fullName evidence="2">Type II toxin-antitoxin system ParD family antitoxin</fullName>
    </submittedName>
</protein>
<proteinExistence type="predicted"/>
<dbReference type="CDD" id="cd22231">
    <property type="entry name" value="RHH_NikR_HicB-like"/>
    <property type="match status" value="1"/>
</dbReference>
<evidence type="ECO:0000259" key="1">
    <source>
        <dbReference type="Pfam" id="PF01402"/>
    </source>
</evidence>
<dbReference type="GO" id="GO:0006355">
    <property type="term" value="P:regulation of DNA-templated transcription"/>
    <property type="evidence" value="ECO:0007669"/>
    <property type="project" value="InterPro"/>
</dbReference>
<keyword evidence="3" id="KW-1185">Reference proteome</keyword>
<gene>
    <name evidence="2" type="ORF">IG193_07045</name>
</gene>
<dbReference type="InParanoid" id="A0A7L9FIB4"/>
<reference evidence="2 3" key="1">
    <citation type="submission" date="2020-10" db="EMBL/GenBank/DDBJ databases">
        <title>Thermofilum lucidum 3507LT sp. nov. a novel member of Thermofilaceae family isolated from Chile hot spring, and proposal of description order Thermofilales.</title>
        <authorList>
            <person name="Zayulina K.S."/>
            <person name="Elcheninov A.G."/>
            <person name="Toshchakov S.V."/>
            <person name="Kublanov I.V."/>
        </authorList>
    </citation>
    <scope>NUCLEOTIDE SEQUENCE [LARGE SCALE GENOMIC DNA]</scope>
    <source>
        <strain evidence="2 3">3507LT</strain>
    </source>
</reference>
<accession>A0A7L9FIB4</accession>
<dbReference type="GeneID" id="59149639"/>
<dbReference type="Proteomes" id="UP000594121">
    <property type="component" value="Chromosome"/>
</dbReference>
<dbReference type="Pfam" id="PF01402">
    <property type="entry name" value="RHH_1"/>
    <property type="match status" value="1"/>
</dbReference>
<dbReference type="InterPro" id="IPR013321">
    <property type="entry name" value="Arc_rbn_hlx_hlx"/>
</dbReference>
<name>A0A7L9FIB4_9CREN</name>
<evidence type="ECO:0000313" key="2">
    <source>
        <dbReference type="EMBL" id="QOJ78505.1"/>
    </source>
</evidence>
<organism evidence="2 3">
    <name type="scientific">Infirmifilum lucidum</name>
    <dbReference type="NCBI Taxonomy" id="2776706"/>
    <lineage>
        <taxon>Archaea</taxon>
        <taxon>Thermoproteota</taxon>
        <taxon>Thermoprotei</taxon>
        <taxon>Thermofilales</taxon>
        <taxon>Thermofilaceae</taxon>
        <taxon>Infirmifilum</taxon>
    </lineage>
</organism>
<dbReference type="EMBL" id="CP062310">
    <property type="protein sequence ID" value="QOJ78505.1"/>
    <property type="molecule type" value="Genomic_DNA"/>
</dbReference>
<dbReference type="PANTHER" id="PTHR36215:SF1">
    <property type="entry name" value="BLL4998 PROTEIN"/>
    <property type="match status" value="1"/>
</dbReference>
<evidence type="ECO:0000313" key="3">
    <source>
        <dbReference type="Proteomes" id="UP000594121"/>
    </source>
</evidence>
<dbReference type="InterPro" id="IPR002145">
    <property type="entry name" value="CopG"/>
</dbReference>
<feature type="domain" description="Ribbon-helix-helix protein CopG" evidence="1">
    <location>
        <begin position="24"/>
        <end position="62"/>
    </location>
</feature>
<dbReference type="KEGG" id="thel:IG193_07045"/>